<dbReference type="SUPFAM" id="SSF56399">
    <property type="entry name" value="ADP-ribosylation"/>
    <property type="match status" value="1"/>
</dbReference>
<comment type="caution">
    <text evidence="3">The sequence shown here is derived from an EMBL/GenBank/DDBJ whole genome shotgun (WGS) entry which is preliminary data.</text>
</comment>
<dbReference type="NCBIfam" id="TIGR01641">
    <property type="entry name" value="phageSPP1_gp7"/>
    <property type="match status" value="1"/>
</dbReference>
<name>A0ABV3X6K9_9FIRM</name>
<organism evidence="3 4">
    <name type="scientific">Selenomonas sputigena</name>
    <dbReference type="NCBI Taxonomy" id="69823"/>
    <lineage>
        <taxon>Bacteria</taxon>
        <taxon>Bacillati</taxon>
        <taxon>Bacillota</taxon>
        <taxon>Negativicutes</taxon>
        <taxon>Selenomonadales</taxon>
        <taxon>Selenomonadaceae</taxon>
        <taxon>Selenomonas</taxon>
    </lineage>
</organism>
<evidence type="ECO:0000313" key="3">
    <source>
        <dbReference type="EMBL" id="MEX5285846.1"/>
    </source>
</evidence>
<evidence type="ECO:0000259" key="2">
    <source>
        <dbReference type="Pfam" id="PF04233"/>
    </source>
</evidence>
<evidence type="ECO:0000313" key="4">
    <source>
        <dbReference type="Proteomes" id="UP001559623"/>
    </source>
</evidence>
<reference evidence="3 4" key="1">
    <citation type="submission" date="2023-04" db="EMBL/GenBank/DDBJ databases">
        <title>Genome Sequence of Selenomonas sputigena ATCC 33150.</title>
        <authorList>
            <person name="Miller D.P."/>
            <person name="Anvari S."/>
            <person name="Polson S.W."/>
            <person name="Macdonald M."/>
            <person name="Mcdowell J.V."/>
        </authorList>
    </citation>
    <scope>NUCLEOTIDE SEQUENCE [LARGE SCALE GENOMIC DNA]</scope>
    <source>
        <strain evidence="3 4">ATCC 33150</strain>
    </source>
</reference>
<evidence type="ECO:0000259" key="1">
    <source>
        <dbReference type="Pfam" id="PF03496"/>
    </source>
</evidence>
<dbReference type="Gene3D" id="3.90.176.10">
    <property type="entry name" value="Toxin ADP-ribosyltransferase, Chain A, domain 1"/>
    <property type="match status" value="1"/>
</dbReference>
<dbReference type="Proteomes" id="UP001559623">
    <property type="component" value="Unassembled WGS sequence"/>
</dbReference>
<dbReference type="Pfam" id="PF04233">
    <property type="entry name" value="Phage_Mu_F"/>
    <property type="match status" value="1"/>
</dbReference>
<dbReference type="InterPro" id="IPR003540">
    <property type="entry name" value="ADP-ribosyltransferase"/>
</dbReference>
<accession>A0ABV3X6K9</accession>
<dbReference type="EMBL" id="JARVLH010000006">
    <property type="protein sequence ID" value="MEX5285846.1"/>
    <property type="molecule type" value="Genomic_DNA"/>
</dbReference>
<gene>
    <name evidence="3" type="ORF">QCO44_09415</name>
</gene>
<keyword evidence="4" id="KW-1185">Reference proteome</keyword>
<feature type="domain" description="ADP ribosyltransferase" evidence="1">
    <location>
        <begin position="131"/>
        <end position="270"/>
    </location>
</feature>
<dbReference type="InterPro" id="IPR006528">
    <property type="entry name" value="Phage_head_morphogenesis_dom"/>
</dbReference>
<dbReference type="Pfam" id="PF03496">
    <property type="entry name" value="ADPrib_exo_Tox"/>
    <property type="match status" value="1"/>
</dbReference>
<dbReference type="RefSeq" id="WP_368847676.1">
    <property type="nucleotide sequence ID" value="NZ_CP194411.1"/>
</dbReference>
<dbReference type="PROSITE" id="PS51996">
    <property type="entry name" value="TR_MART"/>
    <property type="match status" value="1"/>
</dbReference>
<protein>
    <submittedName>
        <fullName evidence="3">Minor capsid protein</fullName>
    </submittedName>
</protein>
<feature type="domain" description="Phage head morphogenesis" evidence="2">
    <location>
        <begin position="8"/>
        <end position="107"/>
    </location>
</feature>
<sequence>MRQILTARITGSVNHAGLAKDLIAEIQAITEKEKRRAELIARDQLGKLHGQINRRKQESLGIDEYEWETSHDERVRDSHRALQGKVFSWNNPPPEGHPGYPIRCRCIALPVIDWDRHLGEPQKGKHEEVTDVTPQEEAAIMRYIGGEAYRLNEKLRNKISLTADEKSWVSSLDLALGKMPRYSGTVQRSLTFYGDDQLQEFLSKYKIDAVVSYPAYTSMTASKEAYNPHGQVKLFILQSTQGRDIRAYNGAEQEILYPRNSRFWVRTIERVGRQFHIYLEEITDD</sequence>
<proteinExistence type="predicted"/>